<dbReference type="Pfam" id="PF03008">
    <property type="entry name" value="DUF234"/>
    <property type="match status" value="1"/>
</dbReference>
<evidence type="ECO:0000259" key="2">
    <source>
        <dbReference type="Pfam" id="PF03008"/>
    </source>
</evidence>
<dbReference type="KEGG" id="ipc:IPA_07900"/>
<evidence type="ECO:0000313" key="4">
    <source>
        <dbReference type="Proteomes" id="UP001063698"/>
    </source>
</evidence>
<evidence type="ECO:0000313" key="3">
    <source>
        <dbReference type="EMBL" id="UXD22748.1"/>
    </source>
</evidence>
<dbReference type="EMBL" id="CP006868">
    <property type="protein sequence ID" value="UXD22748.1"/>
    <property type="molecule type" value="Genomic_DNA"/>
</dbReference>
<accession>A0A977KBV2</accession>
<gene>
    <name evidence="3" type="ORF">IPA_07900</name>
</gene>
<evidence type="ECO:0000259" key="1">
    <source>
        <dbReference type="Pfam" id="PF01637"/>
    </source>
</evidence>
<dbReference type="InterPro" id="IPR004256">
    <property type="entry name" value="DUF234"/>
</dbReference>
<dbReference type="Gene3D" id="3.40.50.300">
    <property type="entry name" value="P-loop containing nucleotide triphosphate hydrolases"/>
    <property type="match status" value="1"/>
</dbReference>
<feature type="domain" description="ATPase" evidence="1">
    <location>
        <begin position="6"/>
        <end position="190"/>
    </location>
</feature>
<dbReference type="Pfam" id="PF01637">
    <property type="entry name" value="ATPase_2"/>
    <property type="match status" value="1"/>
</dbReference>
<dbReference type="PANTHER" id="PTHR34704:SF1">
    <property type="entry name" value="ATPASE"/>
    <property type="match status" value="1"/>
</dbReference>
<name>A0A977KBV2_9CREN</name>
<dbReference type="AlphaFoldDB" id="A0A977KBV2"/>
<dbReference type="PANTHER" id="PTHR34704">
    <property type="entry name" value="ATPASE"/>
    <property type="match status" value="1"/>
</dbReference>
<dbReference type="InterPro" id="IPR011579">
    <property type="entry name" value="ATPase_dom"/>
</dbReference>
<reference evidence="3" key="1">
    <citation type="submission" date="2013-11" db="EMBL/GenBank/DDBJ databases">
        <title>Comparative genomics of Ignicoccus.</title>
        <authorList>
            <person name="Podar M."/>
        </authorList>
    </citation>
    <scope>NUCLEOTIDE SEQUENCE</scope>
    <source>
        <strain evidence="3">DSM 13166</strain>
    </source>
</reference>
<dbReference type="Proteomes" id="UP001063698">
    <property type="component" value="Chromosome"/>
</dbReference>
<dbReference type="SUPFAM" id="SSF52540">
    <property type="entry name" value="P-loop containing nucleoside triphosphate hydrolases"/>
    <property type="match status" value="1"/>
</dbReference>
<sequence length="437" mass="50371">MLRVPFIDRKRELKALEGLKGLGIVYGRRRVGKTRLLLEWLRGKKGVFWEAFVGSWEELSKSFAKTVKRELEISVAHDLLEALEELEEVGVPIVIDEFQYVVQADPSVTSKLKLLIDRGMEYPLVLSGSAVSFIERELLGHSSPLFGRRSLQLKIKPLPFYYAKEFWDMDWEESLKAYAMIGGTPAYLAQTYSSRSLKDLISKAFSYGSPLLEEGDLIFHEESFRRPEVYKRILRALATGYKSPSKLASKCSLDARSIYYYLEMLEELDIIRYVLPLGRRKGGIVEFVDEYFRFYYSTLVELKGAIEAGINVIDDIEKRVEELISETFERVTEQSLPLLYQLGLIKTKPLKVGKWWHKGEEIDLVVQDDVSTTFIEVKWSELDEEDERRILEELKEKARKSGLMKDSNYFVIVCKRCKGGIELLNALKVAKDKGLEL</sequence>
<evidence type="ECO:0008006" key="5">
    <source>
        <dbReference type="Google" id="ProtNLM"/>
    </source>
</evidence>
<dbReference type="InterPro" id="IPR036390">
    <property type="entry name" value="WH_DNA-bd_sf"/>
</dbReference>
<protein>
    <recommendedName>
        <fullName evidence="5">ATP-binding protein</fullName>
    </recommendedName>
</protein>
<proteinExistence type="predicted"/>
<feature type="domain" description="DUF234" evidence="2">
    <location>
        <begin position="292"/>
        <end position="390"/>
    </location>
</feature>
<dbReference type="GO" id="GO:0005524">
    <property type="term" value="F:ATP binding"/>
    <property type="evidence" value="ECO:0007669"/>
    <property type="project" value="InterPro"/>
</dbReference>
<organism evidence="3 4">
    <name type="scientific">Ignicoccus pacificus DSM 13166</name>
    <dbReference type="NCBI Taxonomy" id="940294"/>
    <lineage>
        <taxon>Archaea</taxon>
        <taxon>Thermoproteota</taxon>
        <taxon>Thermoprotei</taxon>
        <taxon>Desulfurococcales</taxon>
        <taxon>Desulfurococcaceae</taxon>
        <taxon>Ignicoccus</taxon>
    </lineage>
</organism>
<dbReference type="InterPro" id="IPR027417">
    <property type="entry name" value="P-loop_NTPase"/>
</dbReference>
<keyword evidence="4" id="KW-1185">Reference proteome</keyword>
<dbReference type="SUPFAM" id="SSF46785">
    <property type="entry name" value="Winged helix' DNA-binding domain"/>
    <property type="match status" value="1"/>
</dbReference>